<feature type="transmembrane region" description="Helical" evidence="1">
    <location>
        <begin position="6"/>
        <end position="26"/>
    </location>
</feature>
<dbReference type="KEGG" id="bcai:K788_0006644"/>
<gene>
    <name evidence="2" type="ORF">K788_0006644</name>
</gene>
<keyword evidence="1" id="KW-1133">Transmembrane helix</keyword>
<name>A0A0P0R8N4_9BURK</name>
<reference evidence="2 3" key="1">
    <citation type="journal article" date="2014" name="Genome Announc.">
        <title>Draft Genome Sequence of the Haloacid-Degrading Burkholderia caribensis Strain MBA4.</title>
        <authorList>
            <person name="Pan Y."/>
            <person name="Kong K.F."/>
            <person name="Tsang J.S."/>
        </authorList>
    </citation>
    <scope>NUCLEOTIDE SEQUENCE [LARGE SCALE GENOMIC DNA]</scope>
    <source>
        <strain evidence="2 3">MBA4</strain>
    </source>
</reference>
<keyword evidence="1" id="KW-0812">Transmembrane</keyword>
<keyword evidence="1" id="KW-0472">Membrane</keyword>
<dbReference type="RefSeq" id="WP_199588619.1">
    <property type="nucleotide sequence ID" value="NZ_CP012746.1"/>
</dbReference>
<evidence type="ECO:0000256" key="1">
    <source>
        <dbReference type="SAM" id="Phobius"/>
    </source>
</evidence>
<proteinExistence type="predicted"/>
<evidence type="ECO:0000313" key="3">
    <source>
        <dbReference type="Proteomes" id="UP000019146"/>
    </source>
</evidence>
<sequence>MAESMVGIVVGIVVLAVIATLLSHQLRREHHLHHIRDGMSGRYDGHRWWERLRHRH</sequence>
<dbReference type="GeneID" id="69975341"/>
<dbReference type="Proteomes" id="UP000019146">
    <property type="component" value="Chromosome 1"/>
</dbReference>
<organism evidence="2 3">
    <name type="scientific">Paraburkholderia caribensis MBA4</name>
    <dbReference type="NCBI Taxonomy" id="1323664"/>
    <lineage>
        <taxon>Bacteria</taxon>
        <taxon>Pseudomonadati</taxon>
        <taxon>Pseudomonadota</taxon>
        <taxon>Betaproteobacteria</taxon>
        <taxon>Burkholderiales</taxon>
        <taxon>Burkholderiaceae</taxon>
        <taxon>Paraburkholderia</taxon>
    </lineage>
</organism>
<accession>A0A0P0R8N4</accession>
<dbReference type="EMBL" id="CP012746">
    <property type="protein sequence ID" value="ALL64578.1"/>
    <property type="molecule type" value="Genomic_DNA"/>
</dbReference>
<evidence type="ECO:0000313" key="2">
    <source>
        <dbReference type="EMBL" id="ALL64578.1"/>
    </source>
</evidence>
<protein>
    <submittedName>
        <fullName evidence="2">Uncharacterized protein</fullName>
    </submittedName>
</protein>
<dbReference type="AlphaFoldDB" id="A0A0P0R8N4"/>